<dbReference type="Pfam" id="PF00254">
    <property type="entry name" value="FKBP_C"/>
    <property type="match status" value="1"/>
</dbReference>
<evidence type="ECO:0000256" key="3">
    <source>
        <dbReference type="ARBA" id="ARBA00023110"/>
    </source>
</evidence>
<dbReference type="InterPro" id="IPR046357">
    <property type="entry name" value="PPIase_dom_sf"/>
</dbReference>
<dbReference type="AlphaFoldDB" id="A0AAD7UFE8"/>
<comment type="catalytic activity">
    <reaction evidence="1 5">
        <text>[protein]-peptidylproline (omega=180) = [protein]-peptidylproline (omega=0)</text>
        <dbReference type="Rhea" id="RHEA:16237"/>
        <dbReference type="Rhea" id="RHEA-COMP:10747"/>
        <dbReference type="Rhea" id="RHEA-COMP:10748"/>
        <dbReference type="ChEBI" id="CHEBI:83833"/>
        <dbReference type="ChEBI" id="CHEBI:83834"/>
        <dbReference type="EC" id="5.2.1.8"/>
    </reaction>
</comment>
<dbReference type="SUPFAM" id="SSF54534">
    <property type="entry name" value="FKBP-like"/>
    <property type="match status" value="1"/>
</dbReference>
<evidence type="ECO:0000256" key="5">
    <source>
        <dbReference type="PROSITE-ProRule" id="PRU00277"/>
    </source>
</evidence>
<protein>
    <recommendedName>
        <fullName evidence="2 5">peptidylprolyl isomerase</fullName>
        <ecNumber evidence="2 5">5.2.1.8</ecNumber>
    </recommendedName>
</protein>
<reference evidence="7" key="1">
    <citation type="submission" date="2023-01" db="EMBL/GenBank/DDBJ databases">
        <title>Metagenome sequencing of chrysophaentin producing Chrysophaeum taylorii.</title>
        <authorList>
            <person name="Davison J."/>
            <person name="Bewley C."/>
        </authorList>
    </citation>
    <scope>NUCLEOTIDE SEQUENCE</scope>
    <source>
        <strain evidence="7">NIES-1699</strain>
    </source>
</reference>
<dbReference type="Gene3D" id="3.10.50.40">
    <property type="match status" value="1"/>
</dbReference>
<feature type="domain" description="PPIase FKBP-type" evidence="6">
    <location>
        <begin position="1"/>
        <end position="100"/>
    </location>
</feature>
<gene>
    <name evidence="7" type="ORF">CTAYLR_007623</name>
</gene>
<evidence type="ECO:0000256" key="1">
    <source>
        <dbReference type="ARBA" id="ARBA00000971"/>
    </source>
</evidence>
<dbReference type="InterPro" id="IPR001179">
    <property type="entry name" value="PPIase_FKBP_dom"/>
</dbReference>
<dbReference type="PANTHER" id="PTHR43811">
    <property type="entry name" value="FKBP-TYPE PEPTIDYL-PROLYL CIS-TRANS ISOMERASE FKPA"/>
    <property type="match status" value="1"/>
</dbReference>
<evidence type="ECO:0000256" key="4">
    <source>
        <dbReference type="ARBA" id="ARBA00023235"/>
    </source>
</evidence>
<dbReference type="GO" id="GO:0003755">
    <property type="term" value="F:peptidyl-prolyl cis-trans isomerase activity"/>
    <property type="evidence" value="ECO:0007669"/>
    <property type="project" value="UniProtKB-KW"/>
</dbReference>
<dbReference type="Proteomes" id="UP001230188">
    <property type="component" value="Unassembled WGS sequence"/>
</dbReference>
<evidence type="ECO:0000256" key="2">
    <source>
        <dbReference type="ARBA" id="ARBA00013194"/>
    </source>
</evidence>
<dbReference type="EC" id="5.2.1.8" evidence="2 5"/>
<proteinExistence type="predicted"/>
<sequence>MLRISYVQFVRVGETLEPIDEIDSFIVRHGNGRTIRGLDEGIHTMRVGGVRRVEVPPQLGYNIVGLGPLPEGPLKRRKLAKNLDKPGATVVFDVALLETWKDAADLGFYDDSTYTADQMDFILKKAKLASQGLVG</sequence>
<organism evidence="7 8">
    <name type="scientific">Chrysophaeum taylorii</name>
    <dbReference type="NCBI Taxonomy" id="2483200"/>
    <lineage>
        <taxon>Eukaryota</taxon>
        <taxon>Sar</taxon>
        <taxon>Stramenopiles</taxon>
        <taxon>Ochrophyta</taxon>
        <taxon>Pelagophyceae</taxon>
        <taxon>Pelagomonadales</taxon>
        <taxon>Pelagomonadaceae</taxon>
        <taxon>Chrysophaeum</taxon>
    </lineage>
</organism>
<evidence type="ECO:0000259" key="6">
    <source>
        <dbReference type="PROSITE" id="PS50059"/>
    </source>
</evidence>
<name>A0AAD7UFE8_9STRA</name>
<keyword evidence="3 5" id="KW-0697">Rotamase</keyword>
<evidence type="ECO:0000313" key="7">
    <source>
        <dbReference type="EMBL" id="KAJ8604580.1"/>
    </source>
</evidence>
<keyword evidence="8" id="KW-1185">Reference proteome</keyword>
<keyword evidence="4 5" id="KW-0413">Isomerase</keyword>
<evidence type="ECO:0000313" key="8">
    <source>
        <dbReference type="Proteomes" id="UP001230188"/>
    </source>
</evidence>
<dbReference type="PROSITE" id="PS50059">
    <property type="entry name" value="FKBP_PPIASE"/>
    <property type="match status" value="1"/>
</dbReference>
<dbReference type="EMBL" id="JAQMWT010000328">
    <property type="protein sequence ID" value="KAJ8604580.1"/>
    <property type="molecule type" value="Genomic_DNA"/>
</dbReference>
<dbReference type="PANTHER" id="PTHR43811:SF19">
    <property type="entry name" value="39 KDA FK506-BINDING NUCLEAR PROTEIN"/>
    <property type="match status" value="1"/>
</dbReference>
<accession>A0AAD7UFE8</accession>
<comment type="caution">
    <text evidence="7">The sequence shown here is derived from an EMBL/GenBank/DDBJ whole genome shotgun (WGS) entry which is preliminary data.</text>
</comment>